<feature type="domain" description="C-type lectin" evidence="1">
    <location>
        <begin position="1"/>
        <end position="70"/>
    </location>
</feature>
<accession>A0ABN9EDR1</accession>
<organism evidence="2 3">
    <name type="scientific">Staurois parvus</name>
    <dbReference type="NCBI Taxonomy" id="386267"/>
    <lineage>
        <taxon>Eukaryota</taxon>
        <taxon>Metazoa</taxon>
        <taxon>Chordata</taxon>
        <taxon>Craniata</taxon>
        <taxon>Vertebrata</taxon>
        <taxon>Euteleostomi</taxon>
        <taxon>Amphibia</taxon>
        <taxon>Batrachia</taxon>
        <taxon>Anura</taxon>
        <taxon>Neobatrachia</taxon>
        <taxon>Ranoidea</taxon>
        <taxon>Ranidae</taxon>
        <taxon>Staurois</taxon>
    </lineage>
</organism>
<evidence type="ECO:0000259" key="1">
    <source>
        <dbReference type="PROSITE" id="PS50041"/>
    </source>
</evidence>
<feature type="domain" description="C-type lectin" evidence="1">
    <location>
        <begin position="92"/>
        <end position="151"/>
    </location>
</feature>
<dbReference type="PROSITE" id="PS50041">
    <property type="entry name" value="C_TYPE_LECTIN_2"/>
    <property type="match status" value="2"/>
</dbReference>
<gene>
    <name evidence="2" type="ORF">SPARVUS_LOCUS9586054</name>
</gene>
<keyword evidence="3" id="KW-1185">Reference proteome</keyword>
<dbReference type="InterPro" id="IPR050111">
    <property type="entry name" value="C-type_lectin/snaclec_domain"/>
</dbReference>
<dbReference type="EMBL" id="CATNWA010015327">
    <property type="protein sequence ID" value="CAI9582017.1"/>
    <property type="molecule type" value="Genomic_DNA"/>
</dbReference>
<protein>
    <recommendedName>
        <fullName evidence="1">C-type lectin domain-containing protein</fullName>
    </recommendedName>
</protein>
<dbReference type="Proteomes" id="UP001162483">
    <property type="component" value="Unassembled WGS sequence"/>
</dbReference>
<dbReference type="CDD" id="cd00037">
    <property type="entry name" value="CLECT"/>
    <property type="match status" value="2"/>
</dbReference>
<proteinExistence type="predicted"/>
<feature type="non-terminal residue" evidence="2">
    <location>
        <position position="151"/>
    </location>
</feature>
<dbReference type="SUPFAM" id="SSF56436">
    <property type="entry name" value="C-type lectin-like"/>
    <property type="match status" value="2"/>
</dbReference>
<evidence type="ECO:0000313" key="3">
    <source>
        <dbReference type="Proteomes" id="UP001162483"/>
    </source>
</evidence>
<dbReference type="InterPro" id="IPR016186">
    <property type="entry name" value="C-type_lectin-like/link_sf"/>
</dbReference>
<sequence>MNDVNSEHRFLWTDQSGVLYTNWAKGHPSGSNVYAHDDDTDCVALKAGTVMDAGTWIEEDCDQDKGYICQKPKDPTLHFVPTVAAAPRQLEFGDATYTFQKTKMKWDEARRMCKNSDSELVSILEEYTASFLRVQLNKFKEPFWIGLNSNK</sequence>
<dbReference type="Pfam" id="PF00059">
    <property type="entry name" value="Lectin_C"/>
    <property type="match status" value="2"/>
</dbReference>
<dbReference type="Gene3D" id="3.10.100.10">
    <property type="entry name" value="Mannose-Binding Protein A, subunit A"/>
    <property type="match status" value="2"/>
</dbReference>
<dbReference type="PANTHER" id="PTHR22803">
    <property type="entry name" value="MANNOSE, PHOSPHOLIPASE, LECTIN RECEPTOR RELATED"/>
    <property type="match status" value="1"/>
</dbReference>
<dbReference type="InterPro" id="IPR001304">
    <property type="entry name" value="C-type_lectin-like"/>
</dbReference>
<dbReference type="InterPro" id="IPR016187">
    <property type="entry name" value="CTDL_fold"/>
</dbReference>
<comment type="caution">
    <text evidence="2">The sequence shown here is derived from an EMBL/GenBank/DDBJ whole genome shotgun (WGS) entry which is preliminary data.</text>
</comment>
<name>A0ABN9EDR1_9NEOB</name>
<reference evidence="2" key="1">
    <citation type="submission" date="2023-05" db="EMBL/GenBank/DDBJ databases">
        <authorList>
            <person name="Stuckert A."/>
        </authorList>
    </citation>
    <scope>NUCLEOTIDE SEQUENCE</scope>
</reference>
<evidence type="ECO:0000313" key="2">
    <source>
        <dbReference type="EMBL" id="CAI9582017.1"/>
    </source>
</evidence>